<dbReference type="Pfam" id="PF02538">
    <property type="entry name" value="Hydantoinase_B"/>
    <property type="match status" value="1"/>
</dbReference>
<proteinExistence type="predicted"/>
<dbReference type="RefSeq" id="WP_344688001.1">
    <property type="nucleotide sequence ID" value="NZ_BAAAVV010000002.1"/>
</dbReference>
<evidence type="ECO:0000313" key="3">
    <source>
        <dbReference type="Proteomes" id="UP001499924"/>
    </source>
</evidence>
<dbReference type="InterPro" id="IPR003692">
    <property type="entry name" value="Hydantoinase_B"/>
</dbReference>
<dbReference type="InterPro" id="IPR045079">
    <property type="entry name" value="Oxoprolinase-like"/>
</dbReference>
<evidence type="ECO:0000259" key="1">
    <source>
        <dbReference type="Pfam" id="PF02538"/>
    </source>
</evidence>
<reference evidence="3" key="1">
    <citation type="journal article" date="2019" name="Int. J. Syst. Evol. Microbiol.">
        <title>The Global Catalogue of Microorganisms (GCM) 10K type strain sequencing project: providing services to taxonomists for standard genome sequencing and annotation.</title>
        <authorList>
            <consortium name="The Broad Institute Genomics Platform"/>
            <consortium name="The Broad Institute Genome Sequencing Center for Infectious Disease"/>
            <person name="Wu L."/>
            <person name="Ma J."/>
        </authorList>
    </citation>
    <scope>NUCLEOTIDE SEQUENCE [LARGE SCALE GENOMIC DNA]</scope>
    <source>
        <strain evidence="3">JCM 15614</strain>
    </source>
</reference>
<gene>
    <name evidence="2" type="ORF">GCM10010531_14050</name>
</gene>
<dbReference type="PANTHER" id="PTHR11365">
    <property type="entry name" value="5-OXOPROLINASE RELATED"/>
    <property type="match status" value="1"/>
</dbReference>
<organism evidence="2 3">
    <name type="scientific">Blastococcus jejuensis</name>
    <dbReference type="NCBI Taxonomy" id="351224"/>
    <lineage>
        <taxon>Bacteria</taxon>
        <taxon>Bacillati</taxon>
        <taxon>Actinomycetota</taxon>
        <taxon>Actinomycetes</taxon>
        <taxon>Geodermatophilales</taxon>
        <taxon>Geodermatophilaceae</taxon>
        <taxon>Blastococcus</taxon>
    </lineage>
</organism>
<dbReference type="Proteomes" id="UP001499924">
    <property type="component" value="Unassembled WGS sequence"/>
</dbReference>
<sequence>MSYPSLEEKLAALKVSPASEYERRCADALAPGSYEIGVQRTADILDEGYEIFMRSSRSSMGVAGDSIVAMFNAAGDLVNASAGTYLHAVIPPIVIKYILSRHGENPGINDGDIWYTNDALYGGIHNPDQVAIMPVFFGGELVGWTAALSHTTETGAIEPGGMPLSAKARFEEGMNLPPMRVGTDFRLNNDVIEMFAAFGLRAEANVTVDMRARATTADRVRVRLLEMFEREGKDFVLGLFRRMLDEAESGARKRIASWSDGTYRCVTFSDAAGLEPGLLRNCAMTMTKKGDHLLIDFTGTSPETPSSYNAHPQAVIGHLANYIYEYVFHDLPVSSATFQPIDFVFPPNSMLSPDVRAATSCSVMAATGAMSAIANCISRARYGSDEWQQVAASQGNGGNASVLAGISQWGAMFADMIAYPINTEGQGARATQDGMDAYGFPWCAFGRAPDVESMENEFPLLIPFSSHWKDSGGPGKHRGGVGTAQLWVTHHAPFLFMMAIADNSTIQTPQPLFGGYSQPTCPGIVLDGIDVTEALAHAESGTLTLEALLAGKFGGTVRSSPYGSAIHPVNQGQTIVIGLSTGGTGYGDPLEREPERVARDVVKALVSHQIARDVYGVVVDPLTDQVDEEATATARRRLIEARLSRGVPYDEFVAEWSQRKPDESILGYFGSWPDGAVVTPLMRP</sequence>
<keyword evidence="3" id="KW-1185">Reference proteome</keyword>
<feature type="domain" description="Hydantoinase B/oxoprolinase" evidence="1">
    <location>
        <begin position="34"/>
        <end position="589"/>
    </location>
</feature>
<dbReference type="EMBL" id="BAAAVV010000002">
    <property type="protein sequence ID" value="GAA3163247.1"/>
    <property type="molecule type" value="Genomic_DNA"/>
</dbReference>
<accession>A0ABP6P211</accession>
<name>A0ABP6P211_9ACTN</name>
<dbReference type="PANTHER" id="PTHR11365:SF23">
    <property type="entry name" value="HYPOTHETICAL 5-OXOPROLINASE (EUROFUNG)-RELATED"/>
    <property type="match status" value="1"/>
</dbReference>
<evidence type="ECO:0000313" key="2">
    <source>
        <dbReference type="EMBL" id="GAA3163247.1"/>
    </source>
</evidence>
<comment type="caution">
    <text evidence="2">The sequence shown here is derived from an EMBL/GenBank/DDBJ whole genome shotgun (WGS) entry which is preliminary data.</text>
</comment>
<protein>
    <submittedName>
        <fullName evidence="2">Hydantoinase B/oxoprolinase family protein</fullName>
    </submittedName>
</protein>